<dbReference type="InterPro" id="IPR000182">
    <property type="entry name" value="GNAT_dom"/>
</dbReference>
<evidence type="ECO:0000313" key="3">
    <source>
        <dbReference type="Proteomes" id="UP001528040"/>
    </source>
</evidence>
<dbReference type="EMBL" id="JAQIIO010000001">
    <property type="protein sequence ID" value="MDA5092895.1"/>
    <property type="molecule type" value="Genomic_DNA"/>
</dbReference>
<dbReference type="Pfam" id="PF00583">
    <property type="entry name" value="Acetyltransf_1"/>
    <property type="match status" value="1"/>
</dbReference>
<evidence type="ECO:0000313" key="2">
    <source>
        <dbReference type="EMBL" id="MDA5092895.1"/>
    </source>
</evidence>
<sequence>MMSVQVSPVRSSEDIDDVRTLVWEFFDFLRVRYPEMLETIDNYLVEQDVAGELAAFERFFLPPHGECFLARLNDQPVGLVMMKPHGENDAEMNRMYVRDAARGHGIGRKLGQALVDEARRQGLGAVWLDALYRHVEALPLYESLDFEYFTDPEAFGGDDERVLHMKLELR</sequence>
<comment type="caution">
    <text evidence="2">The sequence shown here is derived from an EMBL/GenBank/DDBJ whole genome shotgun (WGS) entry which is preliminary data.</text>
</comment>
<feature type="domain" description="N-acetyltransferase" evidence="1">
    <location>
        <begin position="16"/>
        <end position="170"/>
    </location>
</feature>
<gene>
    <name evidence="2" type="ORF">O2N63_02240</name>
</gene>
<dbReference type="PANTHER" id="PTHR43305:SF1">
    <property type="entry name" value="FAMILY N-ACETYLTRANSFERASE, PUTATIVE (AFU_ORTHOLOGUE AFUA_2G01380)-RELATED"/>
    <property type="match status" value="1"/>
</dbReference>
<keyword evidence="3" id="KW-1185">Reference proteome</keyword>
<organism evidence="2 3">
    <name type="scientific">Aliiroseovarius salicola</name>
    <dbReference type="NCBI Taxonomy" id="3009082"/>
    <lineage>
        <taxon>Bacteria</taxon>
        <taxon>Pseudomonadati</taxon>
        <taxon>Pseudomonadota</taxon>
        <taxon>Alphaproteobacteria</taxon>
        <taxon>Rhodobacterales</taxon>
        <taxon>Paracoccaceae</taxon>
        <taxon>Aliiroseovarius</taxon>
    </lineage>
</organism>
<protein>
    <submittedName>
        <fullName evidence="2">GNAT family N-acetyltransferase</fullName>
    </submittedName>
</protein>
<name>A0ABT4VXC1_9RHOB</name>
<evidence type="ECO:0000259" key="1">
    <source>
        <dbReference type="PROSITE" id="PS51186"/>
    </source>
</evidence>
<dbReference type="Gene3D" id="3.40.630.30">
    <property type="match status" value="1"/>
</dbReference>
<dbReference type="InterPro" id="IPR016181">
    <property type="entry name" value="Acyl_CoA_acyltransferase"/>
</dbReference>
<dbReference type="PANTHER" id="PTHR43305">
    <property type="entry name" value="FAMILY N-ACETYLTRANSFERASE, PUTATIVE (AFU_ORTHOLOGUE AFUA_2G01380)-RELATED"/>
    <property type="match status" value="1"/>
</dbReference>
<dbReference type="CDD" id="cd04301">
    <property type="entry name" value="NAT_SF"/>
    <property type="match status" value="1"/>
</dbReference>
<dbReference type="Proteomes" id="UP001528040">
    <property type="component" value="Unassembled WGS sequence"/>
</dbReference>
<dbReference type="PROSITE" id="PS51186">
    <property type="entry name" value="GNAT"/>
    <property type="match status" value="1"/>
</dbReference>
<dbReference type="InterPro" id="IPR052777">
    <property type="entry name" value="Acetyltransferase_Enz"/>
</dbReference>
<reference evidence="2 3" key="1">
    <citation type="submission" date="2023-01" db="EMBL/GenBank/DDBJ databases">
        <authorList>
            <person name="Yoon J.-W."/>
        </authorList>
    </citation>
    <scope>NUCLEOTIDE SEQUENCE [LARGE SCALE GENOMIC DNA]</scope>
    <source>
        <strain evidence="2 3">KMU-50</strain>
    </source>
</reference>
<dbReference type="SUPFAM" id="SSF55729">
    <property type="entry name" value="Acyl-CoA N-acyltransferases (Nat)"/>
    <property type="match status" value="1"/>
</dbReference>
<accession>A0ABT4VXC1</accession>
<proteinExistence type="predicted"/>
<dbReference type="RefSeq" id="WP_271052479.1">
    <property type="nucleotide sequence ID" value="NZ_JAQIIO010000001.1"/>
</dbReference>